<accession>A6JZE4</accession>
<reference evidence="1 2" key="1">
    <citation type="submission" date="2005-09" db="EMBL/GenBank/DDBJ databases">
        <authorList>
            <person name="Mural R.J."/>
            <person name="Li P.W."/>
            <person name="Adams M.D."/>
            <person name="Amanatides P.G."/>
            <person name="Baden-Tillson H."/>
            <person name="Barnstead M."/>
            <person name="Chin S.H."/>
            <person name="Dew I."/>
            <person name="Evans C.A."/>
            <person name="Ferriera S."/>
            <person name="Flanigan M."/>
            <person name="Fosler C."/>
            <person name="Glodek A."/>
            <person name="Gu Z."/>
            <person name="Holt R.A."/>
            <person name="Jennings D."/>
            <person name="Kraft C.L."/>
            <person name="Lu F."/>
            <person name="Nguyen T."/>
            <person name="Nusskern D.R."/>
            <person name="Pfannkoch C.M."/>
            <person name="Sitter C."/>
            <person name="Sutton G.G."/>
            <person name="Venter J.C."/>
            <person name="Wang Z."/>
            <person name="Woodage T."/>
            <person name="Zheng X.H."/>
            <person name="Zhong F."/>
        </authorList>
    </citation>
    <scope>NUCLEOTIDE SEQUENCE [LARGE SCALE GENOMIC DNA]</scope>
    <source>
        <strain>BN</strain>
        <strain evidence="2">Sprague-Dawley</strain>
    </source>
</reference>
<gene>
    <name evidence="1" type="ORF">rCG_50481</name>
</gene>
<sequence length="27" mass="2853">MPVTVCGARLISRFVLNLGLSRHGAGQ</sequence>
<dbReference type="Proteomes" id="UP000234681">
    <property type="component" value="Chromosome 5"/>
</dbReference>
<protein>
    <submittedName>
        <fullName evidence="1">RCG50481</fullName>
    </submittedName>
</protein>
<organism evidence="1 2">
    <name type="scientific">Rattus norvegicus</name>
    <name type="common">Rat</name>
    <dbReference type="NCBI Taxonomy" id="10116"/>
    <lineage>
        <taxon>Eukaryota</taxon>
        <taxon>Metazoa</taxon>
        <taxon>Chordata</taxon>
        <taxon>Craniata</taxon>
        <taxon>Vertebrata</taxon>
        <taxon>Euteleostomi</taxon>
        <taxon>Mammalia</taxon>
        <taxon>Eutheria</taxon>
        <taxon>Euarchontoglires</taxon>
        <taxon>Glires</taxon>
        <taxon>Rodentia</taxon>
        <taxon>Myomorpha</taxon>
        <taxon>Muroidea</taxon>
        <taxon>Muridae</taxon>
        <taxon>Murinae</taxon>
        <taxon>Rattus</taxon>
    </lineage>
</organism>
<evidence type="ECO:0000313" key="2">
    <source>
        <dbReference type="Proteomes" id="UP000234681"/>
    </source>
</evidence>
<evidence type="ECO:0000313" key="1">
    <source>
        <dbReference type="EMBL" id="EDL90209.1"/>
    </source>
</evidence>
<dbReference type="EMBL" id="CH474008">
    <property type="protein sequence ID" value="EDL90209.1"/>
    <property type="molecule type" value="Genomic_DNA"/>
</dbReference>
<name>A6JZE4_RAT</name>
<proteinExistence type="predicted"/>
<dbReference type="AlphaFoldDB" id="A6JZE4"/>